<proteinExistence type="predicted"/>
<name>A0A8T0RK94_PANVG</name>
<evidence type="ECO:0000259" key="1">
    <source>
        <dbReference type="Pfam" id="PF08268"/>
    </source>
</evidence>
<dbReference type="Pfam" id="PF08268">
    <property type="entry name" value="FBA_3"/>
    <property type="match status" value="1"/>
</dbReference>
<evidence type="ECO:0000313" key="2">
    <source>
        <dbReference type="EMBL" id="KAG2585874.1"/>
    </source>
</evidence>
<dbReference type="PANTHER" id="PTHR35546">
    <property type="entry name" value="F-BOX PROTEIN INTERACTION DOMAIN PROTEIN-RELATED"/>
    <property type="match status" value="1"/>
</dbReference>
<keyword evidence="3" id="KW-1185">Reference proteome</keyword>
<organism evidence="2 3">
    <name type="scientific">Panicum virgatum</name>
    <name type="common">Blackwell switchgrass</name>
    <dbReference type="NCBI Taxonomy" id="38727"/>
    <lineage>
        <taxon>Eukaryota</taxon>
        <taxon>Viridiplantae</taxon>
        <taxon>Streptophyta</taxon>
        <taxon>Embryophyta</taxon>
        <taxon>Tracheophyta</taxon>
        <taxon>Spermatophyta</taxon>
        <taxon>Magnoliopsida</taxon>
        <taxon>Liliopsida</taxon>
        <taxon>Poales</taxon>
        <taxon>Poaceae</taxon>
        <taxon>PACMAD clade</taxon>
        <taxon>Panicoideae</taxon>
        <taxon>Panicodae</taxon>
        <taxon>Paniceae</taxon>
        <taxon>Panicinae</taxon>
        <taxon>Panicum</taxon>
        <taxon>Panicum sect. Hiantes</taxon>
    </lineage>
</organism>
<protein>
    <recommendedName>
        <fullName evidence="1">F-box associated beta-propeller type 3 domain-containing protein</fullName>
    </recommendedName>
</protein>
<comment type="caution">
    <text evidence="2">The sequence shown here is derived from an EMBL/GenBank/DDBJ whole genome shotgun (WGS) entry which is preliminary data.</text>
</comment>
<gene>
    <name evidence="2" type="ORF">PVAP13_5NG014136</name>
</gene>
<evidence type="ECO:0000313" key="3">
    <source>
        <dbReference type="Proteomes" id="UP000823388"/>
    </source>
</evidence>
<dbReference type="PROSITE" id="PS51257">
    <property type="entry name" value="PROKAR_LIPOPROTEIN"/>
    <property type="match status" value="1"/>
</dbReference>
<accession>A0A8T0RK94</accession>
<dbReference type="AlphaFoldDB" id="A0A8T0RK94"/>
<dbReference type="Proteomes" id="UP000823388">
    <property type="component" value="Chromosome 5N"/>
</dbReference>
<reference evidence="2" key="1">
    <citation type="submission" date="2020-05" db="EMBL/GenBank/DDBJ databases">
        <title>WGS assembly of Panicum virgatum.</title>
        <authorList>
            <person name="Lovell J.T."/>
            <person name="Jenkins J."/>
            <person name="Shu S."/>
            <person name="Juenger T.E."/>
            <person name="Schmutz J."/>
        </authorList>
    </citation>
    <scope>NUCLEOTIDE SEQUENCE</scope>
    <source>
        <strain evidence="2">AP13</strain>
    </source>
</reference>
<dbReference type="InterPro" id="IPR055290">
    <property type="entry name" value="At3g26010-like"/>
</dbReference>
<dbReference type="PANTHER" id="PTHR35546:SF17">
    <property type="entry name" value="RECEPTOR-LIKE KINASE-LIKE"/>
    <property type="match status" value="1"/>
</dbReference>
<sequence>MLFGCTREDKFGYIVCNPATEELVTLPASSSSCPLPPPMEESYYITVYDGVDERYAHTFLMFDSAVSSHFHLVQIWDNFSMMKVETVHSYSSETRAWSDRSSKWKQGEWGLQGQAIIKFTNGRALINGLLHFIVYDVQEKEDLIVVVDGEGKTCRIIRWHGKDVATIAFIGQSQDHLQCIGMDVKTAFLNGELEEMSVWVLEDYDTQEWILKHNVSSSQFFGFLSRIVEDFDIVAIHPDHNSIILVQHWDQKLVSYNIDSKELRALCTLGKGYLLLTPYVPCFKESSVLATKD</sequence>
<dbReference type="InterPro" id="IPR013187">
    <property type="entry name" value="F-box-assoc_dom_typ3"/>
</dbReference>
<dbReference type="EMBL" id="CM029046">
    <property type="protein sequence ID" value="KAG2585874.1"/>
    <property type="molecule type" value="Genomic_DNA"/>
</dbReference>
<feature type="domain" description="F-box associated beta-propeller type 3" evidence="1">
    <location>
        <begin position="13"/>
        <end position="264"/>
    </location>
</feature>